<evidence type="ECO:0000256" key="4">
    <source>
        <dbReference type="ARBA" id="ARBA00022705"/>
    </source>
</evidence>
<dbReference type="PRINTS" id="PR00300">
    <property type="entry name" value="CLPPROTEASEA"/>
</dbReference>
<dbReference type="EMBL" id="PGFS01000001">
    <property type="protein sequence ID" value="MDH4573512.1"/>
    <property type="molecule type" value="Genomic_DNA"/>
</dbReference>
<dbReference type="Gene3D" id="1.20.272.10">
    <property type="match status" value="1"/>
</dbReference>
<keyword evidence="9 11" id="KW-0239">DNA-directed DNA polymerase</keyword>
<dbReference type="CDD" id="cd00009">
    <property type="entry name" value="AAA"/>
    <property type="match status" value="1"/>
</dbReference>
<feature type="compositionally biased region" description="Polar residues" evidence="12">
    <location>
        <begin position="415"/>
        <end position="437"/>
    </location>
</feature>
<feature type="compositionally biased region" description="Low complexity" evidence="12">
    <location>
        <begin position="478"/>
        <end position="493"/>
    </location>
</feature>
<dbReference type="InterPro" id="IPR012763">
    <property type="entry name" value="DNA_pol_III_sug/sutau_N"/>
</dbReference>
<comment type="caution">
    <text evidence="14">The sequence shown here is derived from an EMBL/GenBank/DDBJ whole genome shotgun (WGS) entry which is preliminary data.</text>
</comment>
<dbReference type="SUPFAM" id="SSF52540">
    <property type="entry name" value="P-loop containing nucleoside triphosphate hydrolases"/>
    <property type="match status" value="1"/>
</dbReference>
<evidence type="ECO:0000256" key="6">
    <source>
        <dbReference type="ARBA" id="ARBA00022741"/>
    </source>
</evidence>
<keyword evidence="3 11" id="KW-0548">Nucleotidyltransferase</keyword>
<keyword evidence="6 11" id="KW-0547">Nucleotide-binding</keyword>
<dbReference type="InterPro" id="IPR001270">
    <property type="entry name" value="ClpA/B"/>
</dbReference>
<evidence type="ECO:0000256" key="11">
    <source>
        <dbReference type="RuleBase" id="RU364063"/>
    </source>
</evidence>
<keyword evidence="5" id="KW-0479">Metal-binding</keyword>
<name>A0ABT6I6Z2_9GAMM</name>
<comment type="catalytic activity">
    <reaction evidence="10 11">
        <text>DNA(n) + a 2'-deoxyribonucleoside 5'-triphosphate = DNA(n+1) + diphosphate</text>
        <dbReference type="Rhea" id="RHEA:22508"/>
        <dbReference type="Rhea" id="RHEA-COMP:17339"/>
        <dbReference type="Rhea" id="RHEA-COMP:17340"/>
        <dbReference type="ChEBI" id="CHEBI:33019"/>
        <dbReference type="ChEBI" id="CHEBI:61560"/>
        <dbReference type="ChEBI" id="CHEBI:173112"/>
        <dbReference type="EC" id="2.7.7.7"/>
    </reaction>
</comment>
<dbReference type="Pfam" id="PF12170">
    <property type="entry name" value="DNA_pol3_tau_5"/>
    <property type="match status" value="1"/>
</dbReference>
<protein>
    <recommendedName>
        <fullName evidence="11">DNA polymerase III subunit gamma/tau</fullName>
        <ecNumber evidence="11">2.7.7.7</ecNumber>
    </recommendedName>
</protein>
<dbReference type="NCBIfam" id="TIGR02397">
    <property type="entry name" value="dnaX_nterm"/>
    <property type="match status" value="1"/>
</dbReference>
<dbReference type="NCBIfam" id="NF004046">
    <property type="entry name" value="PRK05563.1"/>
    <property type="match status" value="1"/>
</dbReference>
<sequence>MSYQVLARKWRPRTFHELIGQEHVSRALVNALDQGRLHHAYLFTGTRGVGKTTLARILAKCLNCEQGVSSQPCGQCETCRDIDNGRFVDLIEVDAASRTKVEDTRELLDNVQYAPTQGRYKVYLIDEVHMLSTHSFNALLKTLEEPPPHVKFLLATTDPQKLPVTVLSRCLQFTLKNMPPERVVEHLTRVLEAEQVAFEPQALWLLGKAADGSMRDAMSLTDQAIAFGQGEVRREDVAAMLGTLDHAHLIALAQALADVDAERLLAEVAALAEQGPDFAGVLDELSGLMHRLAIAQMVPSALDNGHGDREELLSLAGRFTAEDVQLYYQIALQGRGDIDNAPDTRSAVEMTLLRMLAFRPQGVPTPPQTELPLRGNPQGENDGGGDARREARVGEAVAGGARAEGAAQGEPMASAASTTASGLVASGSTAPEPTSVNPDEPVSHEPPSAIDQRPVEPVASSPAAVEPPADDRPPWSVDAEAADAPQQPAPAAEGSTSWEPWAAESSSPADSSTPGVDAGDVGGSGFSGNDGPGSEIDFDSDADLQGDAYAWAEQSSVSRGESLAAFPTSHEPVPASSVDPNASSAPPADMPSELDAAGIESSGPTSPAIAVETPPAAVSAGESSAPAVIDESPDPAGAAAATIPLTHDLWLERFDRLDIGGLTRNLAAHCVIDSDDGHVLHVTLDPGQSAMLSELHVDRITKALAGIGYARRLEVNVAELDGSRETAKARRDREARERHARAVEALRVDPHIQELEAQFGARLIEESVTADRV</sequence>
<dbReference type="InterPro" id="IPR038249">
    <property type="entry name" value="PolIII_tau_V_sf"/>
</dbReference>
<reference evidence="14" key="2">
    <citation type="submission" date="2017-11" db="EMBL/GenBank/DDBJ databases">
        <authorList>
            <person name="Das S.K."/>
        </authorList>
    </citation>
    <scope>NUCLEOTIDE SEQUENCE</scope>
    <source>
        <strain evidence="14">S4-41</strain>
    </source>
</reference>
<keyword evidence="2 11" id="KW-0808">Transferase</keyword>
<reference evidence="14" key="1">
    <citation type="journal article" date="2015" name="Antonie Van Leeuwenhoek">
        <title>Comparative 16S rRNA signatures and multilocus sequence analysis for the genus Salinicola and description of Salinicola acroporae sp. nov., isolated from coral Acropora digitifera.</title>
        <authorList>
            <person name="Lepcha R.T."/>
            <person name="Poddar A."/>
            <person name="Schumann P."/>
            <person name="Das S.K."/>
        </authorList>
    </citation>
    <scope>NUCLEOTIDE SEQUENCE</scope>
    <source>
        <strain evidence="14">S4-41</strain>
    </source>
</reference>
<accession>A0ABT6I6Z2</accession>
<dbReference type="Pfam" id="PF22608">
    <property type="entry name" value="DNAX_ATPase_lid"/>
    <property type="match status" value="1"/>
</dbReference>
<dbReference type="Pfam" id="PF12169">
    <property type="entry name" value="DNA_pol3_gamma3"/>
    <property type="match status" value="1"/>
</dbReference>
<dbReference type="InterPro" id="IPR050238">
    <property type="entry name" value="DNA_Rep/Repair_Clamp_Loader"/>
</dbReference>
<evidence type="ECO:0000256" key="1">
    <source>
        <dbReference type="ARBA" id="ARBA00006360"/>
    </source>
</evidence>
<keyword evidence="15" id="KW-1185">Reference proteome</keyword>
<keyword evidence="7" id="KW-0862">Zinc</keyword>
<dbReference type="PANTHER" id="PTHR11669:SF0">
    <property type="entry name" value="PROTEIN STICHEL-LIKE 2"/>
    <property type="match status" value="1"/>
</dbReference>
<gene>
    <name evidence="11" type="primary">dnaX</name>
    <name evidence="14" type="ORF">CUR86_14430</name>
</gene>
<dbReference type="PANTHER" id="PTHR11669">
    <property type="entry name" value="REPLICATION FACTOR C / DNA POLYMERASE III GAMMA-TAU SUBUNIT"/>
    <property type="match status" value="1"/>
</dbReference>
<dbReference type="InterPro" id="IPR045085">
    <property type="entry name" value="HLD_clamp_pol_III_gamma_tau"/>
</dbReference>
<evidence type="ECO:0000256" key="7">
    <source>
        <dbReference type="ARBA" id="ARBA00022833"/>
    </source>
</evidence>
<evidence type="ECO:0000256" key="5">
    <source>
        <dbReference type="ARBA" id="ARBA00022723"/>
    </source>
</evidence>
<dbReference type="Gene3D" id="3.40.50.300">
    <property type="entry name" value="P-loop containing nucleotide triphosphate hydrolases"/>
    <property type="match status" value="1"/>
</dbReference>
<dbReference type="NCBIfam" id="NF005942">
    <property type="entry name" value="PRK07994.1"/>
    <property type="match status" value="1"/>
</dbReference>
<evidence type="ECO:0000313" key="15">
    <source>
        <dbReference type="Proteomes" id="UP001162135"/>
    </source>
</evidence>
<feature type="compositionally biased region" description="Low complexity" evidence="12">
    <location>
        <begin position="455"/>
        <end position="467"/>
    </location>
</feature>
<dbReference type="SMART" id="SM00382">
    <property type="entry name" value="AAA"/>
    <property type="match status" value="1"/>
</dbReference>
<feature type="region of interest" description="Disordered" evidence="12">
    <location>
        <begin position="360"/>
        <end position="636"/>
    </location>
</feature>
<evidence type="ECO:0000256" key="9">
    <source>
        <dbReference type="ARBA" id="ARBA00022932"/>
    </source>
</evidence>
<evidence type="ECO:0000256" key="3">
    <source>
        <dbReference type="ARBA" id="ARBA00022695"/>
    </source>
</evidence>
<comment type="similarity">
    <text evidence="1 11">Belongs to the DnaX/STICHEL family.</text>
</comment>
<dbReference type="InterPro" id="IPR021029">
    <property type="entry name" value="DNA_pol_III_tau_dom-5"/>
</dbReference>
<comment type="subunit">
    <text evidence="11">DNA polymerase III contains a core (composed of alpha, epsilon and theta chains) that associates with a tau subunit. This core dimerizes to form the POLIII' complex. PolIII' associates with the gamma complex (composed of gamma, delta, delta', psi and chi chains) and with the beta chain to form the complete DNA polymerase III complex.</text>
</comment>
<evidence type="ECO:0000256" key="2">
    <source>
        <dbReference type="ARBA" id="ARBA00022679"/>
    </source>
</evidence>
<dbReference type="InterPro" id="IPR022754">
    <property type="entry name" value="DNA_pol_III_gamma-3"/>
</dbReference>
<evidence type="ECO:0000313" key="14">
    <source>
        <dbReference type="EMBL" id="MDH4573512.1"/>
    </source>
</evidence>
<feature type="domain" description="AAA+ ATPase" evidence="13">
    <location>
        <begin position="37"/>
        <end position="177"/>
    </location>
</feature>
<proteinExistence type="inferred from homology"/>
<keyword evidence="8 11" id="KW-0067">ATP-binding</keyword>
<feature type="compositionally biased region" description="Low complexity" evidence="12">
    <location>
        <begin position="394"/>
        <end position="410"/>
    </location>
</feature>
<evidence type="ECO:0000259" key="13">
    <source>
        <dbReference type="SMART" id="SM00382"/>
    </source>
</evidence>
<comment type="function">
    <text evidence="11">DNA polymerase III is a complex, multichain enzyme responsible for most of the replicative synthesis in bacteria. This DNA polymerase also exhibits 3' to 5' exonuclease activity.</text>
</comment>
<evidence type="ECO:0000256" key="10">
    <source>
        <dbReference type="ARBA" id="ARBA00049244"/>
    </source>
</evidence>
<dbReference type="Pfam" id="PF13177">
    <property type="entry name" value="DNA_pol3_delta2"/>
    <property type="match status" value="1"/>
</dbReference>
<dbReference type="CDD" id="cd18137">
    <property type="entry name" value="HLD_clamp_pol_III_gamma_tau"/>
    <property type="match status" value="1"/>
</dbReference>
<dbReference type="Proteomes" id="UP001162135">
    <property type="component" value="Unassembled WGS sequence"/>
</dbReference>
<dbReference type="InterPro" id="IPR027417">
    <property type="entry name" value="P-loop_NTPase"/>
</dbReference>
<evidence type="ECO:0000256" key="8">
    <source>
        <dbReference type="ARBA" id="ARBA00022840"/>
    </source>
</evidence>
<dbReference type="InterPro" id="IPR008921">
    <property type="entry name" value="DNA_pol3_clamp-load_cplx_C"/>
</dbReference>
<keyword evidence="4 11" id="KW-0235">DNA replication</keyword>
<dbReference type="EC" id="2.7.7.7" evidence="11"/>
<dbReference type="RefSeq" id="WP_110717956.1">
    <property type="nucleotide sequence ID" value="NZ_PGFS01000001.1"/>
</dbReference>
<evidence type="ECO:0000256" key="12">
    <source>
        <dbReference type="SAM" id="MobiDB-lite"/>
    </source>
</evidence>
<feature type="compositionally biased region" description="Gly residues" evidence="12">
    <location>
        <begin position="520"/>
        <end position="531"/>
    </location>
</feature>
<dbReference type="InterPro" id="IPR003593">
    <property type="entry name" value="AAA+_ATPase"/>
</dbReference>
<dbReference type="SUPFAM" id="SSF48019">
    <property type="entry name" value="post-AAA+ oligomerization domain-like"/>
    <property type="match status" value="1"/>
</dbReference>
<dbReference type="Gene3D" id="3.30.300.150">
    <property type="entry name" value="DNA polymerase III, tau subunit, domain V"/>
    <property type="match status" value="1"/>
</dbReference>
<dbReference type="Gene3D" id="1.10.8.60">
    <property type="match status" value="1"/>
</dbReference>
<feature type="compositionally biased region" description="Polar residues" evidence="12">
    <location>
        <begin position="494"/>
        <end position="514"/>
    </location>
</feature>
<organism evidence="14 15">
    <name type="scientific">Salinicola acroporae</name>
    <dbReference type="NCBI Taxonomy" id="1541440"/>
    <lineage>
        <taxon>Bacteria</taxon>
        <taxon>Pseudomonadati</taxon>
        <taxon>Pseudomonadota</taxon>
        <taxon>Gammaproteobacteria</taxon>
        <taxon>Oceanospirillales</taxon>
        <taxon>Halomonadaceae</taxon>
        <taxon>Salinicola</taxon>
    </lineage>
</organism>